<evidence type="ECO:0000313" key="2">
    <source>
        <dbReference type="EMBL" id="BCK53993.1"/>
    </source>
</evidence>
<dbReference type="InterPro" id="IPR041657">
    <property type="entry name" value="HTH_17"/>
</dbReference>
<dbReference type="AlphaFoldDB" id="A0A7G1KIH3"/>
<feature type="domain" description="Helix-turn-helix" evidence="1">
    <location>
        <begin position="5"/>
        <end position="52"/>
    </location>
</feature>
<dbReference type="NCBIfam" id="TIGR01764">
    <property type="entry name" value="excise"/>
    <property type="match status" value="1"/>
</dbReference>
<accession>A0A7G1KIH3</accession>
<gene>
    <name evidence="2" type="ORF">NWFMUON74_17650</name>
</gene>
<dbReference type="InterPro" id="IPR010093">
    <property type="entry name" value="SinI_DNA-bd"/>
</dbReference>
<dbReference type="KEGG" id="nwl:NWFMUON74_17650"/>
<evidence type="ECO:0000259" key="1">
    <source>
        <dbReference type="Pfam" id="PF12728"/>
    </source>
</evidence>
<proteinExistence type="predicted"/>
<protein>
    <recommendedName>
        <fullName evidence="1">Helix-turn-helix domain-containing protein</fullName>
    </recommendedName>
</protein>
<reference evidence="2 3" key="1">
    <citation type="submission" date="2020-08" db="EMBL/GenBank/DDBJ databases">
        <title>Genome Sequencing of Nocardia wallacei strain FMUON74 and assembly.</title>
        <authorList>
            <person name="Toyokawa M."/>
            <person name="Uesaka K."/>
        </authorList>
    </citation>
    <scope>NUCLEOTIDE SEQUENCE [LARGE SCALE GENOMIC DNA]</scope>
    <source>
        <strain evidence="2 3">FMUON74</strain>
    </source>
</reference>
<sequence length="59" mass="6740">MSGRFMTVQAAADELEVSTWSIYRLLWDGRVQSVKVGRCRRIVRKSFDDYVSGLIEDAA</sequence>
<dbReference type="GO" id="GO:0003677">
    <property type="term" value="F:DNA binding"/>
    <property type="evidence" value="ECO:0007669"/>
    <property type="project" value="InterPro"/>
</dbReference>
<dbReference type="Proteomes" id="UP000516173">
    <property type="component" value="Chromosome"/>
</dbReference>
<evidence type="ECO:0000313" key="3">
    <source>
        <dbReference type="Proteomes" id="UP000516173"/>
    </source>
</evidence>
<name>A0A7G1KIH3_9NOCA</name>
<dbReference type="EMBL" id="AP023396">
    <property type="protein sequence ID" value="BCK53993.1"/>
    <property type="molecule type" value="Genomic_DNA"/>
</dbReference>
<keyword evidence="3" id="KW-1185">Reference proteome</keyword>
<dbReference type="Pfam" id="PF12728">
    <property type="entry name" value="HTH_17"/>
    <property type="match status" value="1"/>
</dbReference>
<organism evidence="2 3">
    <name type="scientific">Nocardia wallacei</name>
    <dbReference type="NCBI Taxonomy" id="480035"/>
    <lineage>
        <taxon>Bacteria</taxon>
        <taxon>Bacillati</taxon>
        <taxon>Actinomycetota</taxon>
        <taxon>Actinomycetes</taxon>
        <taxon>Mycobacteriales</taxon>
        <taxon>Nocardiaceae</taxon>
        <taxon>Nocardia</taxon>
    </lineage>
</organism>